<dbReference type="Proteomes" id="UP001648503">
    <property type="component" value="Unassembled WGS sequence"/>
</dbReference>
<proteinExistence type="predicted"/>
<evidence type="ECO:0000313" key="2">
    <source>
        <dbReference type="EMBL" id="KAH6587873.1"/>
    </source>
</evidence>
<sequence>MTIVRKITTAAELAEAHRVRQAVFTGEQGFDASLDIDDFDQHCTHWLLLPKELDTTPHGMTDALTSPAMSPDTSIAGHGLGTIRFGKTESYHTLGRLCVLKTARRAGNGQKLVRAVHDHARSVGIPQLMIHSQHDKVGFYLGLGYKVDDPVPFDEDGMPHIHMSIDLHS</sequence>
<evidence type="ECO:0000313" key="3">
    <source>
        <dbReference type="Proteomes" id="UP001648503"/>
    </source>
</evidence>
<feature type="domain" description="N-acetyltransferase" evidence="1">
    <location>
        <begin position="2"/>
        <end position="168"/>
    </location>
</feature>
<dbReference type="EMBL" id="JAFCIX010000550">
    <property type="protein sequence ID" value="KAH6587873.1"/>
    <property type="molecule type" value="Genomic_DNA"/>
</dbReference>
<evidence type="ECO:0000259" key="1">
    <source>
        <dbReference type="PROSITE" id="PS51186"/>
    </source>
</evidence>
<keyword evidence="3" id="KW-1185">Reference proteome</keyword>
<gene>
    <name evidence="2" type="ORF">BASA50_011065</name>
</gene>
<dbReference type="Gene3D" id="3.40.630.30">
    <property type="match status" value="1"/>
</dbReference>
<reference evidence="2 3" key="1">
    <citation type="submission" date="2021-02" db="EMBL/GenBank/DDBJ databases">
        <title>Variation within the Batrachochytrium salamandrivorans European outbreak.</title>
        <authorList>
            <person name="Kelly M."/>
            <person name="Pasmans F."/>
            <person name="Shea T.P."/>
            <person name="Munoz J.F."/>
            <person name="Carranza S."/>
            <person name="Cuomo C.A."/>
            <person name="Martel A."/>
        </authorList>
    </citation>
    <scope>NUCLEOTIDE SEQUENCE [LARGE SCALE GENOMIC DNA]</scope>
    <source>
        <strain evidence="2 3">AMFP18/2</strain>
    </source>
</reference>
<dbReference type="InterPro" id="IPR016181">
    <property type="entry name" value="Acyl_CoA_acyltransferase"/>
</dbReference>
<name>A0ABQ8EWU9_9FUNG</name>
<dbReference type="PROSITE" id="PS51186">
    <property type="entry name" value="GNAT"/>
    <property type="match status" value="1"/>
</dbReference>
<dbReference type="Pfam" id="PF13673">
    <property type="entry name" value="Acetyltransf_10"/>
    <property type="match status" value="1"/>
</dbReference>
<comment type="caution">
    <text evidence="2">The sequence shown here is derived from an EMBL/GenBank/DDBJ whole genome shotgun (WGS) entry which is preliminary data.</text>
</comment>
<organism evidence="2 3">
    <name type="scientific">Batrachochytrium salamandrivorans</name>
    <dbReference type="NCBI Taxonomy" id="1357716"/>
    <lineage>
        <taxon>Eukaryota</taxon>
        <taxon>Fungi</taxon>
        <taxon>Fungi incertae sedis</taxon>
        <taxon>Chytridiomycota</taxon>
        <taxon>Chytridiomycota incertae sedis</taxon>
        <taxon>Chytridiomycetes</taxon>
        <taxon>Rhizophydiales</taxon>
        <taxon>Rhizophydiales incertae sedis</taxon>
        <taxon>Batrachochytrium</taxon>
    </lineage>
</organism>
<dbReference type="SUPFAM" id="SSF55729">
    <property type="entry name" value="Acyl-CoA N-acyltransferases (Nat)"/>
    <property type="match status" value="1"/>
</dbReference>
<accession>A0ABQ8EWU9</accession>
<dbReference type="InterPro" id="IPR000182">
    <property type="entry name" value="GNAT_dom"/>
</dbReference>
<protein>
    <recommendedName>
        <fullName evidence="1">N-acetyltransferase domain-containing protein</fullName>
    </recommendedName>
</protein>
<dbReference type="CDD" id="cd04301">
    <property type="entry name" value="NAT_SF"/>
    <property type="match status" value="1"/>
</dbReference>